<accession>A0A9D5JVU1</accession>
<protein>
    <submittedName>
        <fullName evidence="1">Uncharacterized protein</fullName>
    </submittedName>
</protein>
<dbReference type="EMBL" id="WJJP01000349">
    <property type="protein sequence ID" value="MBD3325068.1"/>
    <property type="molecule type" value="Genomic_DNA"/>
</dbReference>
<reference evidence="1" key="1">
    <citation type="submission" date="2019-11" db="EMBL/GenBank/DDBJ databases">
        <title>Microbial mats filling the niche in hypersaline microbial mats.</title>
        <authorList>
            <person name="Wong H.L."/>
            <person name="Macleod F.I."/>
            <person name="White R.A. III"/>
            <person name="Burns B.P."/>
        </authorList>
    </citation>
    <scope>NUCLEOTIDE SEQUENCE</scope>
    <source>
        <strain evidence="1">Rbin_158</strain>
    </source>
</reference>
<dbReference type="AlphaFoldDB" id="A0A9D5JVU1"/>
<feature type="non-terminal residue" evidence="1">
    <location>
        <position position="522"/>
    </location>
</feature>
<gene>
    <name evidence="1" type="ORF">GF339_10820</name>
</gene>
<name>A0A9D5JVU1_9BACT</name>
<sequence>MKPPEQNSIDQILEEFSSDELINLSDDLLKIALELALQDDLDFPELDSMARSNDLLAIIPKVIASRINKAEIYSQKFAAFSSDDLIFSGYSLEELRQIRKLLQDVLSLLERRTHDDLHLIYQEVFEDLKDTFDMNIALYRKALEKVQEAYTIQTNHLMSRAVEVYKQIAAYSFEQFLREDSTVLEDYQDQLGSAIELLETSHSSDKFPTQIEEFRKTLIDVLEALNTQNIGSGFLNKKFSYLHTILYHIRHDPQDYITQVIQRFADVTEDHHLLRYMSPEEIAVRYRTRYLKHNRVLLSLISNPIDVSHETLLETINNIITHLSTALNIKLQFLHTGSLCDQVIAAVGDYELAAIPCPYPQEKLQQDYEMIKDNLMILEQYPTPFDYLQTLQGKMYQASVIILEWLGPDYLMDLLHAMRRYQVYAARNLFSLRIAKLCQWIASHSAEELSYMASEKILTVSQELIHYQWHALHPLPMSLESPDTMSCDALRGKIATAIQHLRSTHHPFAEAPTEEPPAISPE</sequence>
<evidence type="ECO:0000313" key="1">
    <source>
        <dbReference type="EMBL" id="MBD3325068.1"/>
    </source>
</evidence>
<proteinExistence type="predicted"/>
<dbReference type="Proteomes" id="UP000649604">
    <property type="component" value="Unassembled WGS sequence"/>
</dbReference>
<comment type="caution">
    <text evidence="1">The sequence shown here is derived from an EMBL/GenBank/DDBJ whole genome shotgun (WGS) entry which is preliminary data.</text>
</comment>
<evidence type="ECO:0000313" key="2">
    <source>
        <dbReference type="Proteomes" id="UP000649604"/>
    </source>
</evidence>
<organism evidence="1 2">
    <name type="scientific">candidate division KSB3 bacterium</name>
    <dbReference type="NCBI Taxonomy" id="2044937"/>
    <lineage>
        <taxon>Bacteria</taxon>
        <taxon>candidate division KSB3</taxon>
    </lineage>
</organism>